<dbReference type="InterPro" id="IPR017930">
    <property type="entry name" value="Myb_dom"/>
</dbReference>
<name>A0A8T1NQK5_CARIL</name>
<evidence type="ECO:0000313" key="7">
    <source>
        <dbReference type="EMBL" id="KAG6631183.1"/>
    </source>
</evidence>
<feature type="compositionally biased region" description="Low complexity" evidence="5">
    <location>
        <begin position="34"/>
        <end position="43"/>
    </location>
</feature>
<evidence type="ECO:0000256" key="4">
    <source>
        <dbReference type="ARBA" id="ARBA00023242"/>
    </source>
</evidence>
<accession>A0A8T1NQK5</accession>
<protein>
    <recommendedName>
        <fullName evidence="6">HTH myb-type domain-containing protein</fullName>
    </recommendedName>
</protein>
<evidence type="ECO:0000259" key="6">
    <source>
        <dbReference type="PROSITE" id="PS51294"/>
    </source>
</evidence>
<evidence type="ECO:0000256" key="2">
    <source>
        <dbReference type="ARBA" id="ARBA00023015"/>
    </source>
</evidence>
<feature type="region of interest" description="Disordered" evidence="5">
    <location>
        <begin position="17"/>
        <end position="51"/>
    </location>
</feature>
<dbReference type="NCBIfam" id="TIGR01557">
    <property type="entry name" value="myb_SHAQKYF"/>
    <property type="match status" value="1"/>
</dbReference>
<feature type="domain" description="HTH myb-type" evidence="6">
    <location>
        <begin position="63"/>
        <end position="123"/>
    </location>
</feature>
<dbReference type="EMBL" id="CM031821">
    <property type="protein sequence ID" value="KAG6631183.1"/>
    <property type="molecule type" value="Genomic_DNA"/>
</dbReference>
<keyword evidence="4" id="KW-0539">Nucleus</keyword>
<dbReference type="GO" id="GO:0003677">
    <property type="term" value="F:DNA binding"/>
    <property type="evidence" value="ECO:0007669"/>
    <property type="project" value="InterPro"/>
</dbReference>
<proteinExistence type="predicted"/>
<dbReference type="Proteomes" id="UP000811609">
    <property type="component" value="Chromosome 13"/>
</dbReference>
<dbReference type="InterPro" id="IPR046955">
    <property type="entry name" value="PHR1-like"/>
</dbReference>
<dbReference type="GO" id="GO:0005634">
    <property type="term" value="C:nucleus"/>
    <property type="evidence" value="ECO:0007669"/>
    <property type="project" value="UniProtKB-SubCell"/>
</dbReference>
<keyword evidence="2" id="KW-0805">Transcription regulation</keyword>
<organism evidence="7 8">
    <name type="scientific">Carya illinoinensis</name>
    <name type="common">Pecan</name>
    <dbReference type="NCBI Taxonomy" id="32201"/>
    <lineage>
        <taxon>Eukaryota</taxon>
        <taxon>Viridiplantae</taxon>
        <taxon>Streptophyta</taxon>
        <taxon>Embryophyta</taxon>
        <taxon>Tracheophyta</taxon>
        <taxon>Spermatophyta</taxon>
        <taxon>Magnoliopsida</taxon>
        <taxon>eudicotyledons</taxon>
        <taxon>Gunneridae</taxon>
        <taxon>Pentapetalae</taxon>
        <taxon>rosids</taxon>
        <taxon>fabids</taxon>
        <taxon>Fagales</taxon>
        <taxon>Juglandaceae</taxon>
        <taxon>Carya</taxon>
    </lineage>
</organism>
<dbReference type="FunFam" id="1.10.10.60:FF:000002">
    <property type="entry name" value="Myb family transcription factor"/>
    <property type="match status" value="1"/>
</dbReference>
<evidence type="ECO:0000256" key="5">
    <source>
        <dbReference type="SAM" id="MobiDB-lite"/>
    </source>
</evidence>
<comment type="caution">
    <text evidence="7">The sequence shown here is derived from an EMBL/GenBank/DDBJ whole genome shotgun (WGS) entry which is preliminary data.</text>
</comment>
<dbReference type="PANTHER" id="PTHR31314:SF168">
    <property type="entry name" value="MYB-LIKE HTH TRANSCRIPTIONAL REGULATOR FAMILY PROTEIN"/>
    <property type="match status" value="1"/>
</dbReference>
<sequence>MMESGYIDGLKLKYSSDRSELDEERSDGDRSKNKNSASSSSNSIVEETDQKMSSSIGVRPYVRSKVPRLRWTPDLHRCFVQAVERLGGQERATPKLVLQVMNIKGLSIAHVKSHLQMYRSKKIDDQGQVITSSRHVMGSADRLWQQYSTLRGIDQRVSHKFRYGDLCGNGQGSCISMPYLTHDRINLTDHSMNIKTRGSHLHGSESGSWISRGIDLKIRNGSLYLNNNIGFGEQSIKRLQEFKETFPWLFNHTSIQTQTSSSPIEIDDSTLSTEWHGRSGQEKTKCFIDSNTSVLNQTKGVVGEEQITAGKRKGFHDDIDLSLSLNVDSNLSDLFCSSSTSKKGNYSIDLNMPSILAG</sequence>
<dbReference type="PROSITE" id="PS51294">
    <property type="entry name" value="HTH_MYB"/>
    <property type="match status" value="1"/>
</dbReference>
<evidence type="ECO:0000256" key="3">
    <source>
        <dbReference type="ARBA" id="ARBA00023163"/>
    </source>
</evidence>
<gene>
    <name evidence="7" type="ORF">CIPAW_13G073300</name>
</gene>
<dbReference type="InterPro" id="IPR001005">
    <property type="entry name" value="SANT/Myb"/>
</dbReference>
<evidence type="ECO:0000256" key="1">
    <source>
        <dbReference type="ARBA" id="ARBA00004123"/>
    </source>
</evidence>
<dbReference type="GO" id="GO:0003700">
    <property type="term" value="F:DNA-binding transcription factor activity"/>
    <property type="evidence" value="ECO:0007669"/>
    <property type="project" value="InterPro"/>
</dbReference>
<reference evidence="7" key="1">
    <citation type="submission" date="2020-12" db="EMBL/GenBank/DDBJ databases">
        <title>WGS assembly of Carya illinoinensis cv. Pawnee.</title>
        <authorList>
            <person name="Platts A."/>
            <person name="Shu S."/>
            <person name="Wright S."/>
            <person name="Barry K."/>
            <person name="Edger P."/>
            <person name="Pires J.C."/>
            <person name="Schmutz J."/>
        </authorList>
    </citation>
    <scope>NUCLEOTIDE SEQUENCE</scope>
    <source>
        <tissue evidence="7">Leaf</tissue>
    </source>
</reference>
<dbReference type="InterPro" id="IPR006447">
    <property type="entry name" value="Myb_dom_plants"/>
</dbReference>
<dbReference type="PANTHER" id="PTHR31314">
    <property type="entry name" value="MYB FAMILY TRANSCRIPTION FACTOR PHL7-LIKE"/>
    <property type="match status" value="1"/>
</dbReference>
<evidence type="ECO:0000313" key="8">
    <source>
        <dbReference type="Proteomes" id="UP000811609"/>
    </source>
</evidence>
<dbReference type="Pfam" id="PF00249">
    <property type="entry name" value="Myb_DNA-binding"/>
    <property type="match status" value="1"/>
</dbReference>
<comment type="subcellular location">
    <subcellularLocation>
        <location evidence="1">Nucleus</location>
    </subcellularLocation>
</comment>
<dbReference type="AlphaFoldDB" id="A0A8T1NQK5"/>
<keyword evidence="8" id="KW-1185">Reference proteome</keyword>
<keyword evidence="3" id="KW-0804">Transcription</keyword>